<organism evidence="2 3">
    <name type="scientific">Fusarium venenatum</name>
    <dbReference type="NCBI Taxonomy" id="56646"/>
    <lineage>
        <taxon>Eukaryota</taxon>
        <taxon>Fungi</taxon>
        <taxon>Dikarya</taxon>
        <taxon>Ascomycota</taxon>
        <taxon>Pezizomycotina</taxon>
        <taxon>Sordariomycetes</taxon>
        <taxon>Hypocreomycetidae</taxon>
        <taxon>Hypocreales</taxon>
        <taxon>Nectriaceae</taxon>
        <taxon>Fusarium</taxon>
    </lineage>
</organism>
<dbReference type="Proteomes" id="UP000245910">
    <property type="component" value="Chromosome III"/>
</dbReference>
<sequence>MEQGGEDKVINMFRLKPTTIIITAPEITDAERRSRYRKHLATRRYRTVTALGNEETSLEPAMNTRIQTPDTDSTSRQRIRNSLTQDALPREEELASPVSLAGNDIDGEADAVRLPVRSRLANMINHAIQQGDDDGRTVQQLPATVDSSLETTNRPVDVEAIASMIAEELNVTPPRRNLSVYSDALPVNGQPQTPRQLPEARHQSRFNGAYTAPVRGRRIVADMGDAPVTVRRRRAGRDTGLVGLGPELHGIHEDRQNTDDI</sequence>
<evidence type="ECO:0000313" key="2">
    <source>
        <dbReference type="EMBL" id="CEI70004.1"/>
    </source>
</evidence>
<dbReference type="AlphaFoldDB" id="A0A2L2TG97"/>
<feature type="compositionally biased region" description="Basic and acidic residues" evidence="1">
    <location>
        <begin position="249"/>
        <end position="261"/>
    </location>
</feature>
<accession>A0A2L2TG97</accession>
<dbReference type="EMBL" id="LN649231">
    <property type="protein sequence ID" value="CEI70004.1"/>
    <property type="molecule type" value="Genomic_DNA"/>
</dbReference>
<feature type="region of interest" description="Disordered" evidence="1">
    <location>
        <begin position="239"/>
        <end position="261"/>
    </location>
</feature>
<name>A0A2L2TG97_9HYPO</name>
<reference evidence="3" key="1">
    <citation type="submission" date="2014-10" db="EMBL/GenBank/DDBJ databases">
        <authorList>
            <person name="King R."/>
        </authorList>
    </citation>
    <scope>NUCLEOTIDE SEQUENCE [LARGE SCALE GENOMIC DNA]</scope>
    <source>
        <strain evidence="3">A3/5</strain>
    </source>
</reference>
<evidence type="ECO:0000256" key="1">
    <source>
        <dbReference type="SAM" id="MobiDB-lite"/>
    </source>
</evidence>
<protein>
    <submittedName>
        <fullName evidence="2">Uncharacterized protein</fullName>
    </submittedName>
</protein>
<keyword evidence="3" id="KW-1185">Reference proteome</keyword>
<proteinExistence type="predicted"/>
<feature type="region of interest" description="Disordered" evidence="1">
    <location>
        <begin position="53"/>
        <end position="79"/>
    </location>
</feature>
<evidence type="ECO:0000313" key="3">
    <source>
        <dbReference type="Proteomes" id="UP000245910"/>
    </source>
</evidence>
<feature type="compositionally biased region" description="Polar residues" evidence="1">
    <location>
        <begin position="64"/>
        <end position="79"/>
    </location>
</feature>